<accession>A0AC61R542</accession>
<dbReference type="Proteomes" id="UP000307720">
    <property type="component" value="Unassembled WGS sequence"/>
</dbReference>
<proteinExistence type="predicted"/>
<dbReference type="EMBL" id="SRZB01000001">
    <property type="protein sequence ID" value="TGY00745.1"/>
    <property type="molecule type" value="Genomic_DNA"/>
</dbReference>
<evidence type="ECO:0000313" key="1">
    <source>
        <dbReference type="EMBL" id="TGY00745.1"/>
    </source>
</evidence>
<gene>
    <name evidence="1" type="ORF">E5357_00805</name>
</gene>
<name>A0AC61R542_9FIRM</name>
<reference evidence="1" key="1">
    <citation type="submission" date="2019-04" db="EMBL/GenBank/DDBJ databases">
        <title>Microbes associate with the intestines of laboratory mice.</title>
        <authorList>
            <person name="Navarre W."/>
            <person name="Wong E."/>
            <person name="Huang K."/>
            <person name="Tropini C."/>
            <person name="Ng K."/>
            <person name="Yu B."/>
        </authorList>
    </citation>
    <scope>NUCLEOTIDE SEQUENCE</scope>
    <source>
        <strain evidence="1">NM72_1-8</strain>
    </source>
</reference>
<comment type="caution">
    <text evidence="1">The sequence shown here is derived from an EMBL/GenBank/DDBJ whole genome shotgun (WGS) entry which is preliminary data.</text>
</comment>
<organism evidence="1 2">
    <name type="scientific">Hominisplanchenecus murintestinalis</name>
    <dbReference type="NCBI Taxonomy" id="2941517"/>
    <lineage>
        <taxon>Bacteria</taxon>
        <taxon>Bacillati</taxon>
        <taxon>Bacillota</taxon>
        <taxon>Clostridia</taxon>
        <taxon>Lachnospirales</taxon>
        <taxon>Lachnospiraceae</taxon>
        <taxon>Hominisplanchenecus</taxon>
    </lineage>
</organism>
<keyword evidence="2" id="KW-1185">Reference proteome</keyword>
<evidence type="ECO:0000313" key="2">
    <source>
        <dbReference type="Proteomes" id="UP000307720"/>
    </source>
</evidence>
<protein>
    <submittedName>
        <fullName evidence="1">Uncharacterized protein</fullName>
    </submittedName>
</protein>
<sequence>MKNNFMKCGIYGWCMELLWTGFLAFRRREMKLFGRSSIWMFPIYGMASFFPALVGLLKDRCVWVRGTVYAFAIFTVEFLTGSFLKKRGICPWNYSGCRFNYKGVIRLDYYPLWFLAGLFFEKTTAK</sequence>